<dbReference type="EMBL" id="FNBH01000002">
    <property type="protein sequence ID" value="SDF69464.1"/>
    <property type="molecule type" value="Genomic_DNA"/>
</dbReference>
<evidence type="ECO:0000313" key="2">
    <source>
        <dbReference type="EMBL" id="SDF69464.1"/>
    </source>
</evidence>
<dbReference type="Proteomes" id="UP000199203">
    <property type="component" value="Unassembled WGS sequence"/>
</dbReference>
<dbReference type="PANTHER" id="PTHR34595">
    <property type="entry name" value="BLR5612 PROTEIN"/>
    <property type="match status" value="1"/>
</dbReference>
<reference evidence="3" key="1">
    <citation type="submission" date="2016-10" db="EMBL/GenBank/DDBJ databases">
        <authorList>
            <person name="Varghese N."/>
            <person name="Submissions S."/>
        </authorList>
    </citation>
    <scope>NUCLEOTIDE SEQUENCE [LARGE SCALE GENOMIC DNA]</scope>
    <source>
        <strain evidence="3">DSM 19684</strain>
    </source>
</reference>
<feature type="domain" description="DUF403" evidence="1">
    <location>
        <begin position="1"/>
        <end position="302"/>
    </location>
</feature>
<dbReference type="InterPro" id="IPR007296">
    <property type="entry name" value="DUF403"/>
</dbReference>
<organism evidence="2 3">
    <name type="scientific">Epilithonimonas hungarica</name>
    <dbReference type="NCBI Taxonomy" id="454006"/>
    <lineage>
        <taxon>Bacteria</taxon>
        <taxon>Pseudomonadati</taxon>
        <taxon>Bacteroidota</taxon>
        <taxon>Flavobacteriia</taxon>
        <taxon>Flavobacteriales</taxon>
        <taxon>Weeksellaceae</taxon>
        <taxon>Chryseobacterium group</taxon>
        <taxon>Epilithonimonas</taxon>
    </lineage>
</organism>
<proteinExistence type="predicted"/>
<dbReference type="Pfam" id="PF04168">
    <property type="entry name" value="Alpha-E"/>
    <property type="match status" value="1"/>
</dbReference>
<name>A0A1G7N634_9FLAO</name>
<evidence type="ECO:0000313" key="3">
    <source>
        <dbReference type="Proteomes" id="UP000199203"/>
    </source>
</evidence>
<dbReference type="InterPro" id="IPR051680">
    <property type="entry name" value="ATP-dep_Glu-Cys_Ligase-2"/>
</dbReference>
<accession>A0A1G7N634</accession>
<dbReference type="AlphaFoldDB" id="A0A1G7N634"/>
<protein>
    <submittedName>
        <fullName evidence="2">Uncharacterized conserved protein, Alpha-E superfamily</fullName>
    </submittedName>
</protein>
<dbReference type="STRING" id="454006.SAMN05421825_1893"/>
<dbReference type="RefSeq" id="WP_089873238.1">
    <property type="nucleotide sequence ID" value="NZ_FNBH01000002.1"/>
</dbReference>
<dbReference type="OrthoDB" id="9803532at2"/>
<gene>
    <name evidence="2" type="ORF">SAMN05421825_1893</name>
</gene>
<dbReference type="PANTHER" id="PTHR34595:SF7">
    <property type="entry name" value="SLL1039 PROTEIN"/>
    <property type="match status" value="1"/>
</dbReference>
<sequence>MLSRVAENIFWMSRYMERTNFQLKVFHTRYIAYQDGASVESWENFCEENQIEIDNDDYSFGNLISKVLFDINNDLSIASNIFRARENARSAQDHINKDVWQCLNDFHHQMKDHFLFNQSRYGDPISVFDLLVKQSMVYYGVIDNYVARDEGYCFLELGKYIERILNSINLIRKQWILYGEDLLDNDYSNWRYFLSSVSGYDFYLRHNLGTMEKERIFYQMIYEPLFPNSITYSLNELDKFSKQLNSGEQGESDETVGFFIGKCIANVQFTRHPRTREEKMLFLARIESDIYEISNIFNHQFFGLVV</sequence>
<evidence type="ECO:0000259" key="1">
    <source>
        <dbReference type="Pfam" id="PF04168"/>
    </source>
</evidence>
<keyword evidence="3" id="KW-1185">Reference proteome</keyword>